<evidence type="ECO:0000256" key="2">
    <source>
        <dbReference type="RuleBase" id="RU000487"/>
    </source>
</evidence>
<evidence type="ECO:0000256" key="3">
    <source>
        <dbReference type="SAM" id="MobiDB-lite"/>
    </source>
</evidence>
<protein>
    <submittedName>
        <fullName evidence="4">Actin-like protein ALP 5</fullName>
    </submittedName>
</protein>
<comment type="similarity">
    <text evidence="2">Belongs to the actin family.</text>
</comment>
<dbReference type="SUPFAM" id="SSF53067">
    <property type="entry name" value="Actin-like ATPase domain"/>
    <property type="match status" value="2"/>
</dbReference>
<keyword evidence="5" id="KW-1185">Reference proteome</keyword>
<dbReference type="Gene3D" id="3.30.420.40">
    <property type="match status" value="4"/>
</dbReference>
<dbReference type="PANTHER" id="PTHR11937">
    <property type="entry name" value="ACTIN"/>
    <property type="match status" value="1"/>
</dbReference>
<sequence length="597" mass="67440">MGGREELPRVVLDNGSGFLKAGFSGQSSPKVTFPSCVGQLRKRQHATFVGDQCFTLPEYFCHRPFSNGLVVDPDLLRDVWDKALGKGYLNCSPEERSICLTEAYLTPAAIRHTISEILFEDFEFKRMLICPSPAVVPYGFWGLLWGQLDILQKGTTSLGLPEMTCYGGPLESYSAIPCAENSSFSFADVNINSASIRNGGKICSYSVSNPSLMVHQSYSNIPSPCILSNEVNSKDKRQESMPLIGACNIDPNFVSPPKKLRDVTLSNRSSRNPCSLVVDCGFSRCEVMPFFEYQPIERGALRTDLGGQHLNAYLKNLVSYRSMNLEQNELLIQHMKEECCYVSQDFISEMKMGHYEMKNRVEGRNRRYPTHLHCEYILPDYSVKNKNLLLYFFNSHGKSTFCNSNTDLPPLTQSSSQERSPESVMHRNDKELLHEVDEKMDSSFIEGKEISERAQGFSAFSPDTRQNVLLSNERISVPEILFNPRDTGSSECSLPELIYRSISLAPVELQPFLAQQILLVGGTSKLRGLKERLWIELRALFPSHWPIYIYQHLDPANSVWVGASQWAQDETVFSMFATTKEYFRETGNLKGNNLIND</sequence>
<dbReference type="SMART" id="SM00268">
    <property type="entry name" value="ACTIN"/>
    <property type="match status" value="1"/>
</dbReference>
<reference evidence="4 5" key="1">
    <citation type="journal article" date="2020" name="bioRxiv">
        <title>Metabolic contributions of an alphaproteobacterial endosymbiont in the apicomplexan Cardiosporidium cionae.</title>
        <authorList>
            <person name="Hunter E.S."/>
            <person name="Paight C.J."/>
            <person name="Lane C.E."/>
        </authorList>
    </citation>
    <scope>NUCLEOTIDE SEQUENCE [LARGE SCALE GENOMIC DNA]</scope>
    <source>
        <strain evidence="4">ESH_2018</strain>
    </source>
</reference>
<feature type="compositionally biased region" description="Polar residues" evidence="3">
    <location>
        <begin position="407"/>
        <end position="418"/>
    </location>
</feature>
<dbReference type="InterPro" id="IPR043129">
    <property type="entry name" value="ATPase_NBD"/>
</dbReference>
<dbReference type="Proteomes" id="UP000823046">
    <property type="component" value="Unassembled WGS sequence"/>
</dbReference>
<dbReference type="EMBL" id="JADAQX010001093">
    <property type="protein sequence ID" value="KAF8818146.1"/>
    <property type="molecule type" value="Genomic_DNA"/>
</dbReference>
<evidence type="ECO:0000313" key="5">
    <source>
        <dbReference type="Proteomes" id="UP000823046"/>
    </source>
</evidence>
<accession>A0ABQ7J4P9</accession>
<dbReference type="InterPro" id="IPR004000">
    <property type="entry name" value="Actin"/>
</dbReference>
<dbReference type="Pfam" id="PF00022">
    <property type="entry name" value="Actin"/>
    <property type="match status" value="2"/>
</dbReference>
<gene>
    <name evidence="4" type="primary">ALP5</name>
    <name evidence="4" type="ORF">IE077_002159</name>
</gene>
<organism evidence="4 5">
    <name type="scientific">Cardiosporidium cionae</name>
    <dbReference type="NCBI Taxonomy" id="476202"/>
    <lineage>
        <taxon>Eukaryota</taxon>
        <taxon>Sar</taxon>
        <taxon>Alveolata</taxon>
        <taxon>Apicomplexa</taxon>
        <taxon>Aconoidasida</taxon>
        <taxon>Nephromycida</taxon>
        <taxon>Cardiosporidium</taxon>
    </lineage>
</organism>
<evidence type="ECO:0000256" key="1">
    <source>
        <dbReference type="ARBA" id="ARBA00049360"/>
    </source>
</evidence>
<comment type="caution">
    <text evidence="4">The sequence shown here is derived from an EMBL/GenBank/DDBJ whole genome shotgun (WGS) entry which is preliminary data.</text>
</comment>
<feature type="region of interest" description="Disordered" evidence="3">
    <location>
        <begin position="407"/>
        <end position="426"/>
    </location>
</feature>
<dbReference type="Gene3D" id="3.90.640.10">
    <property type="entry name" value="Actin, Chain A, domain 4"/>
    <property type="match status" value="2"/>
</dbReference>
<proteinExistence type="inferred from homology"/>
<evidence type="ECO:0000313" key="4">
    <source>
        <dbReference type="EMBL" id="KAF8818146.1"/>
    </source>
</evidence>
<comment type="catalytic activity">
    <reaction evidence="1">
        <text>ATP + H2O = ADP + phosphate + H(+)</text>
        <dbReference type="Rhea" id="RHEA:13065"/>
        <dbReference type="ChEBI" id="CHEBI:15377"/>
        <dbReference type="ChEBI" id="CHEBI:15378"/>
        <dbReference type="ChEBI" id="CHEBI:30616"/>
        <dbReference type="ChEBI" id="CHEBI:43474"/>
        <dbReference type="ChEBI" id="CHEBI:456216"/>
    </reaction>
</comment>
<name>A0ABQ7J4P9_9APIC</name>